<keyword evidence="3" id="KW-0597">Phosphoprotein</keyword>
<dbReference type="NCBIfam" id="TIGR01733">
    <property type="entry name" value="AA-adenyl-dom"/>
    <property type="match status" value="1"/>
</dbReference>
<protein>
    <submittedName>
        <fullName evidence="5">Non-ribosomal peptide synthase domain TIGR01720/amino acid adenylation domain-containing protein</fullName>
    </submittedName>
</protein>
<dbReference type="InterPro" id="IPR010060">
    <property type="entry name" value="NRPS_synth"/>
</dbReference>
<dbReference type="CDD" id="cd05930">
    <property type="entry name" value="A_NRPS"/>
    <property type="match status" value="1"/>
</dbReference>
<dbReference type="PANTHER" id="PTHR45527:SF1">
    <property type="entry name" value="FATTY ACID SYNTHASE"/>
    <property type="match status" value="1"/>
</dbReference>
<keyword evidence="6" id="KW-1185">Reference proteome</keyword>
<dbReference type="InterPro" id="IPR010071">
    <property type="entry name" value="AA_adenyl_dom"/>
</dbReference>
<evidence type="ECO:0000256" key="3">
    <source>
        <dbReference type="ARBA" id="ARBA00022553"/>
    </source>
</evidence>
<dbReference type="OrthoDB" id="9765680at2"/>
<dbReference type="SUPFAM" id="SSF56801">
    <property type="entry name" value="Acetyl-CoA synthetase-like"/>
    <property type="match status" value="2"/>
</dbReference>
<dbReference type="PROSITE" id="PS00455">
    <property type="entry name" value="AMP_BINDING"/>
    <property type="match status" value="2"/>
</dbReference>
<dbReference type="Gene3D" id="2.30.38.10">
    <property type="entry name" value="Luciferase, Domain 3"/>
    <property type="match status" value="1"/>
</dbReference>
<dbReference type="Gene3D" id="3.30.559.30">
    <property type="entry name" value="Nonribosomal peptide synthetase, condensation domain"/>
    <property type="match status" value="2"/>
</dbReference>
<accession>A0A1M5XU93</accession>
<evidence type="ECO:0000256" key="2">
    <source>
        <dbReference type="ARBA" id="ARBA00022450"/>
    </source>
</evidence>
<dbReference type="Pfam" id="PF00550">
    <property type="entry name" value="PP-binding"/>
    <property type="match status" value="2"/>
</dbReference>
<evidence type="ECO:0000313" key="6">
    <source>
        <dbReference type="Proteomes" id="UP000184212"/>
    </source>
</evidence>
<dbReference type="InterPro" id="IPR020845">
    <property type="entry name" value="AMP-binding_CS"/>
</dbReference>
<dbReference type="Pfam" id="PF00668">
    <property type="entry name" value="Condensation"/>
    <property type="match status" value="2"/>
</dbReference>
<dbReference type="InterPro" id="IPR001242">
    <property type="entry name" value="Condensation_dom"/>
</dbReference>
<dbReference type="GO" id="GO:0043041">
    <property type="term" value="P:amino acid activation for nonribosomal peptide biosynthetic process"/>
    <property type="evidence" value="ECO:0007669"/>
    <property type="project" value="TreeGrafter"/>
</dbReference>
<dbReference type="EMBL" id="FQWQ01000007">
    <property type="protein sequence ID" value="SHI03395.1"/>
    <property type="molecule type" value="Genomic_DNA"/>
</dbReference>
<dbReference type="Gene3D" id="1.10.1200.10">
    <property type="entry name" value="ACP-like"/>
    <property type="match status" value="2"/>
</dbReference>
<dbReference type="GO" id="GO:0031177">
    <property type="term" value="F:phosphopantetheine binding"/>
    <property type="evidence" value="ECO:0007669"/>
    <property type="project" value="TreeGrafter"/>
</dbReference>
<dbReference type="Pfam" id="PF00501">
    <property type="entry name" value="AMP-binding"/>
    <property type="match status" value="2"/>
</dbReference>
<gene>
    <name evidence="5" type="ORF">SAMN04488109_6886</name>
</gene>
<dbReference type="InterPro" id="IPR042099">
    <property type="entry name" value="ANL_N_sf"/>
</dbReference>
<sequence>MNFQHPATLVDIIRQSSELMPDNGMVFIEGSGTETFVSYRELYAKALSALYQLQTQGLRRGDEVILQLDSNRDFVVVFWACVLGGLIPVPLSVLQTEENFTKLCNIWQLLAHPSIVTTNQNCGRIPLYGARLAADEEMVKAMVNCVIVDDIVLHSGGEGEVFCPSPTDIAYVQFSSGSTGDPKGVMLTHDNLISNIQSIHGGIQSPPAGDKFFSWMPLVHDMGLIGFHLTPLYRGWTHYLMPTELFIKHPSLWLTKVSDHRITFTSSPNFGYHYVLEHFDRLHRSSLDLSCLRVIVNGAEPISSELCESFSSALAPFGLKREVIFPVYGLAEASLAVTFSKVEQAFNFVTVDRNQVKVGDPLMKTERNGVSFVNVGQPVRDVAVRLVDQHGKMVGSDTIGKIEIKGRSVTQGYYKNAEATRRIMRPDGWLDTGDLGFFVDGNLYVTGRHKDIFFINGRNYYPHDIEKVAQEGAKLKLNAVVVVGYHNEGLQRDEVLAFVSFRRSPEEFVPVVSRLKEHVARATGVVIDHVLPVGRIPKTTSGKIQRFKLLERYQQGEFDALQQNLASMVGVNQSSLDAEMLDDVSRSIFRAWQSVLNTPVASVDENFFSVGGTSLKAGKLAALLAQQFQQDVPVEIIFLHPTLRKQAEYMSSCAALRIPEIEPSSSSREYYPLSAAQKGMFFHSRAQQSKAYNLSRVVTLRGTPDEALLEASLQLLVKRYEILRTTFYLVDDEPVQKIQPAPTGKLLKHVVLDRAVTDEDLLQHTKIFDLEESFPWNFTLFKTETEDCVLLLDIHHILVDGLSLTALVNQWWDLYQNKTDQQTAPLQFKEYCCWEQRMMQTDLWQSQRTFWMEQLAGARPAITWPADFNRPARPAYTGRKVRFSVSESRYHALKQLAVRNQVTLHMLMFALYQLLLHRFTGNRRIFTGVAVGGRRTPQLESVPGMFVNTLPIESTYPSQQSFPEFLADIKNKLIDAYRHADYPAEALLKEFNGAGGAPRATLFDTMFLYQDFGEVTSPDDFICEERFFDPGVARFDITLEVVAARDQMQFSLEYADQLFEGRSIQSLGHYYQMLLENVVRHPTSLLADLLLYSTEEKERLLAAGRGRSLVADAVLQETVHRQFEQRVHLNSADSAVKTAARAYSFLEINEKANRLAHTLIKNGVKPDVPVGIVCDLSENLVVAILAVLKAGGAYVPMDSDYPVARKKYIIQDSGMHVLLVSASQAHDEKIFGEAGAEKIIYIDRDEDYDANTVNPEVWSSPENLAYVIYTSGTTGQPKGVAVTHGNLMAYLRWASPLYAGETFALFTSIAFDLTVTSVFVPLVAGYCIRIYPAVSFDRVTVIQQIVEDDDCAVVKLTPSHLKIINELDSSSLSRVRRLKKIIVGGEQLDAPLCRAISDKFQGKVTIFNEYGPTETTVGCVVHAFDPVGDVGDVVPIGVPLGGNHVYVLDDRLAPVPAGVVGELYIAGDQVARGYLSKQELSHQRFVPNPFLDHERMYKTGDLVKLQHDMTILYIGRIDDMMKINGYRVEPGEIESEIKRFENIRDAVVVSGDASKQPKLCAYYTSPAPVNEEDLRFALRRALPFYMVPTAFRWLARIPLTVNGKIDKLALPAFDAGDTAVAAPRNETEETMVRIFKEVLRLDTVGIDDNFFELTGDSIKAVQIVSRLQRNGYALAVKDLLTAQTIRRVSAMATPTSGVRNNDLVTDTKLLTPIERWFFRKVQPDLNYYCQSVLLEFSERPDRAILEQTFSILLQHHDGLRLNYSATDHRFHFDTSCLRSPFVVEEHNVEGHRLSHRAYEAIGMHLKRSLDITSGSLMRCALIHDVLFDAVLIVVHHLATDGISWRILLEDFSQVYEALRQGNKISLPAKTASVVDYAHTLSMLQTQAYFEHEIPYWNEIERTRFRLPDDFTFQTFQAPGSGEISADFDGATTRFLSREAVQFFRTDVQVLLLTPLVLILREWTGKQDIVVELEGHGRDIEGLNTSRTVGWFTTLFPVVLSVEEGSISRQILKIKEQLRAVPHGGLGYGILKSYSESPLQDSLHPPQIRFNYLGEFEDEINNSLFTLSSRPSGADSAPENESTIHVEINAMIVSGSLRINLRYDRQFHKEQTMRWFLENYRKHLATLVDHLQKENSYHFSESDFGAVALDTNDLAVLFKT</sequence>
<dbReference type="Proteomes" id="UP000184212">
    <property type="component" value="Unassembled WGS sequence"/>
</dbReference>
<dbReference type="Gene3D" id="3.30.300.30">
    <property type="match status" value="2"/>
</dbReference>
<dbReference type="InterPro" id="IPR023213">
    <property type="entry name" value="CAT-like_dom_sf"/>
</dbReference>
<dbReference type="InterPro" id="IPR000873">
    <property type="entry name" value="AMP-dep_synth/lig_dom"/>
</dbReference>
<name>A0A1M5XU93_9BACT</name>
<reference evidence="5 6" key="1">
    <citation type="submission" date="2016-11" db="EMBL/GenBank/DDBJ databases">
        <authorList>
            <person name="Jaros S."/>
            <person name="Januszkiewicz K."/>
            <person name="Wedrychowicz H."/>
        </authorList>
    </citation>
    <scope>NUCLEOTIDE SEQUENCE [LARGE SCALE GENOMIC DNA]</scope>
    <source>
        <strain evidence="5 6">DSM 24574</strain>
    </source>
</reference>
<feature type="domain" description="Carrier" evidence="4">
    <location>
        <begin position="1622"/>
        <end position="1696"/>
    </location>
</feature>
<evidence type="ECO:0000259" key="4">
    <source>
        <dbReference type="PROSITE" id="PS50075"/>
    </source>
</evidence>
<evidence type="ECO:0000313" key="5">
    <source>
        <dbReference type="EMBL" id="SHI03395.1"/>
    </source>
</evidence>
<dbReference type="NCBIfam" id="TIGR01720">
    <property type="entry name" value="NRPS-para261"/>
    <property type="match status" value="1"/>
</dbReference>
<dbReference type="InterPro" id="IPR009081">
    <property type="entry name" value="PP-bd_ACP"/>
</dbReference>
<dbReference type="SUPFAM" id="SSF52777">
    <property type="entry name" value="CoA-dependent acyltransferases"/>
    <property type="match status" value="4"/>
</dbReference>
<dbReference type="InterPro" id="IPR036736">
    <property type="entry name" value="ACP-like_sf"/>
</dbReference>
<dbReference type="RefSeq" id="WP_073143609.1">
    <property type="nucleotide sequence ID" value="NZ_FQWQ01000007.1"/>
</dbReference>
<dbReference type="FunFam" id="3.40.50.980:FF:000001">
    <property type="entry name" value="Non-ribosomal peptide synthetase"/>
    <property type="match status" value="1"/>
</dbReference>
<dbReference type="STRING" id="947013.SAMN04488109_6886"/>
<organism evidence="5 6">
    <name type="scientific">Chryseolinea serpens</name>
    <dbReference type="NCBI Taxonomy" id="947013"/>
    <lineage>
        <taxon>Bacteria</taxon>
        <taxon>Pseudomonadati</taxon>
        <taxon>Bacteroidota</taxon>
        <taxon>Cytophagia</taxon>
        <taxon>Cytophagales</taxon>
        <taxon>Fulvivirgaceae</taxon>
        <taxon>Chryseolinea</taxon>
    </lineage>
</organism>
<dbReference type="SUPFAM" id="SSF47336">
    <property type="entry name" value="ACP-like"/>
    <property type="match status" value="2"/>
</dbReference>
<dbReference type="GO" id="GO:0005737">
    <property type="term" value="C:cytoplasm"/>
    <property type="evidence" value="ECO:0007669"/>
    <property type="project" value="TreeGrafter"/>
</dbReference>
<dbReference type="PROSITE" id="PS50075">
    <property type="entry name" value="CARRIER"/>
    <property type="match status" value="2"/>
</dbReference>
<dbReference type="Gene3D" id="3.30.559.10">
    <property type="entry name" value="Chloramphenicol acetyltransferase-like domain"/>
    <property type="match status" value="2"/>
</dbReference>
<proteinExistence type="predicted"/>
<dbReference type="Gene3D" id="3.40.50.12780">
    <property type="entry name" value="N-terminal domain of ligase-like"/>
    <property type="match status" value="1"/>
</dbReference>
<keyword evidence="2" id="KW-0596">Phosphopantetheine</keyword>
<feature type="domain" description="Carrier" evidence="4">
    <location>
        <begin position="579"/>
        <end position="654"/>
    </location>
</feature>
<dbReference type="CDD" id="cd19531">
    <property type="entry name" value="LCL_NRPS-like"/>
    <property type="match status" value="1"/>
</dbReference>
<dbReference type="GO" id="GO:0003824">
    <property type="term" value="F:catalytic activity"/>
    <property type="evidence" value="ECO:0007669"/>
    <property type="project" value="InterPro"/>
</dbReference>
<dbReference type="FunFam" id="1.10.1200.10:FF:000005">
    <property type="entry name" value="Nonribosomal peptide synthetase 1"/>
    <property type="match status" value="1"/>
</dbReference>
<comment type="cofactor">
    <cofactor evidence="1">
        <name>pantetheine 4'-phosphate</name>
        <dbReference type="ChEBI" id="CHEBI:47942"/>
    </cofactor>
</comment>
<dbReference type="PANTHER" id="PTHR45527">
    <property type="entry name" value="NONRIBOSOMAL PEPTIDE SYNTHETASE"/>
    <property type="match status" value="1"/>
</dbReference>
<dbReference type="GO" id="GO:0044550">
    <property type="term" value="P:secondary metabolite biosynthetic process"/>
    <property type="evidence" value="ECO:0007669"/>
    <property type="project" value="TreeGrafter"/>
</dbReference>
<dbReference type="InterPro" id="IPR045851">
    <property type="entry name" value="AMP-bd_C_sf"/>
</dbReference>
<dbReference type="Gene3D" id="3.40.50.980">
    <property type="match status" value="2"/>
</dbReference>
<evidence type="ECO:0000256" key="1">
    <source>
        <dbReference type="ARBA" id="ARBA00001957"/>
    </source>
</evidence>